<feature type="domain" description="EF-hand" evidence="3">
    <location>
        <begin position="161"/>
        <end position="196"/>
    </location>
</feature>
<feature type="region of interest" description="Disordered" evidence="1">
    <location>
        <begin position="91"/>
        <end position="136"/>
    </location>
</feature>
<dbReference type="GO" id="GO:0005509">
    <property type="term" value="F:calcium ion binding"/>
    <property type="evidence" value="ECO:0007669"/>
    <property type="project" value="InterPro"/>
</dbReference>
<gene>
    <name evidence="4" type="ordered locus">Zmob_0279</name>
</gene>
<dbReference type="OrthoDB" id="7568339at2"/>
<dbReference type="InterPro" id="IPR018247">
    <property type="entry name" value="EF_Hand_1_Ca_BS"/>
</dbReference>
<dbReference type="SUPFAM" id="SSF47473">
    <property type="entry name" value="EF-hand"/>
    <property type="match status" value="1"/>
</dbReference>
<sequence precursor="true">MKKKNFLLRSLSLASGLFLAATPLMQASAQQAAEQVPPYILPITRAETQAQVKQNFDKFDLDHNGVVTKSEFQTALANEKNQCQAMMAKFKDAKNSGKTKTPPPPPPTGDGNTPPPPPPEDGKGGHHHGHHGMCDHMDRGPISHWFERADTNHDGQVTYDEASSQILAAYDAVDTNHDGIITPEERKAAFEKWKQTHPFPKPSSK</sequence>
<reference evidence="4 5" key="1">
    <citation type="journal article" date="2011" name="J. Bacteriol.">
        <title>Genome sequence of the ethanol-producing Zymomonas mobilis subsp. mobilis lectotype strain ATCC 10988.</title>
        <authorList>
            <person name="Pappas K.M."/>
            <person name="Kouvelis V.N."/>
            <person name="Saunders E."/>
            <person name="Brettin T.S."/>
            <person name="Bruce D."/>
            <person name="Detter C."/>
            <person name="Balakireva M."/>
            <person name="Han C.S."/>
            <person name="Savvakis G."/>
            <person name="Kyrpides N.C."/>
            <person name="Typas M.A."/>
        </authorList>
    </citation>
    <scope>NUCLEOTIDE SEQUENCE [LARGE SCALE GENOMIC DNA]</scope>
    <source>
        <strain evidence="5">ATCC 10988 / DSM 424 / CCUG 17860 / LMG 404 / NCIMB 8938 / NRRL B-806 / ZM1</strain>
    </source>
</reference>
<feature type="signal peptide" evidence="2">
    <location>
        <begin position="1"/>
        <end position="20"/>
    </location>
</feature>
<evidence type="ECO:0000313" key="4">
    <source>
        <dbReference type="EMBL" id="AEH62129.1"/>
    </source>
</evidence>
<dbReference type="InterPro" id="IPR002048">
    <property type="entry name" value="EF_hand_dom"/>
</dbReference>
<dbReference type="AlphaFoldDB" id="A0A0H3G4U2"/>
<dbReference type="SMART" id="SM00054">
    <property type="entry name" value="EFh"/>
    <property type="match status" value="2"/>
</dbReference>
<dbReference type="InterPro" id="IPR011992">
    <property type="entry name" value="EF-hand-dom_pair"/>
</dbReference>
<dbReference type="HOGENOM" id="CLU_091273_4_0_5"/>
<dbReference type="PROSITE" id="PS50222">
    <property type="entry name" value="EF_HAND_2"/>
    <property type="match status" value="2"/>
</dbReference>
<evidence type="ECO:0000259" key="3">
    <source>
        <dbReference type="PROSITE" id="PS50222"/>
    </source>
</evidence>
<name>A0A0H3G4U2_ZYMMA</name>
<feature type="domain" description="EF-hand" evidence="3">
    <location>
        <begin position="47"/>
        <end position="82"/>
    </location>
</feature>
<dbReference type="PROSITE" id="PS00018">
    <property type="entry name" value="EF_HAND_1"/>
    <property type="match status" value="1"/>
</dbReference>
<feature type="compositionally biased region" description="Pro residues" evidence="1">
    <location>
        <begin position="101"/>
        <end position="119"/>
    </location>
</feature>
<evidence type="ECO:0000256" key="1">
    <source>
        <dbReference type="SAM" id="MobiDB-lite"/>
    </source>
</evidence>
<evidence type="ECO:0000256" key="2">
    <source>
        <dbReference type="SAM" id="SignalP"/>
    </source>
</evidence>
<dbReference type="RefSeq" id="WP_012817005.1">
    <property type="nucleotide sequence ID" value="NC_017262.1"/>
</dbReference>
<dbReference type="Proteomes" id="UP000001494">
    <property type="component" value="Chromosome"/>
</dbReference>
<dbReference type="Gene3D" id="1.10.238.10">
    <property type="entry name" value="EF-hand"/>
    <property type="match status" value="2"/>
</dbReference>
<proteinExistence type="predicted"/>
<organism evidence="4 5">
    <name type="scientific">Zymomonas mobilis subsp. mobilis (strain ATCC 10988 / DSM 424 / LMG 404 / NCIMB 8938 / NRRL B-806 / ZM1)</name>
    <dbReference type="NCBI Taxonomy" id="555217"/>
    <lineage>
        <taxon>Bacteria</taxon>
        <taxon>Pseudomonadati</taxon>
        <taxon>Pseudomonadota</taxon>
        <taxon>Alphaproteobacteria</taxon>
        <taxon>Sphingomonadales</taxon>
        <taxon>Zymomonadaceae</taxon>
        <taxon>Zymomonas</taxon>
    </lineage>
</organism>
<keyword evidence="2" id="KW-0732">Signal</keyword>
<accession>A0A0H3G4U2</accession>
<dbReference type="Pfam" id="PF13202">
    <property type="entry name" value="EF-hand_5"/>
    <property type="match status" value="3"/>
</dbReference>
<dbReference type="KEGG" id="zmm:Zmob_0279"/>
<dbReference type="EMBL" id="CP002850">
    <property type="protein sequence ID" value="AEH62129.1"/>
    <property type="molecule type" value="Genomic_DNA"/>
</dbReference>
<feature type="chain" id="PRO_5002609697" evidence="2">
    <location>
        <begin position="21"/>
        <end position="205"/>
    </location>
</feature>
<evidence type="ECO:0000313" key="5">
    <source>
        <dbReference type="Proteomes" id="UP000001494"/>
    </source>
</evidence>
<protein>
    <submittedName>
        <fullName evidence="4">EF-Hand domain-containing protein</fullName>
    </submittedName>
</protein>